<dbReference type="PANTHER" id="PTHR11102">
    <property type="entry name" value="SEL-1-LIKE PROTEIN"/>
    <property type="match status" value="1"/>
</dbReference>
<protein>
    <submittedName>
        <fullName evidence="1">Sel1 repeat family protein</fullName>
    </submittedName>
</protein>
<keyword evidence="2" id="KW-1185">Reference proteome</keyword>
<comment type="caution">
    <text evidence="1">The sequence shown here is derived from an EMBL/GenBank/DDBJ whole genome shotgun (WGS) entry which is preliminary data.</text>
</comment>
<dbReference type="RefSeq" id="WP_094787741.1">
    <property type="nucleotide sequence ID" value="NZ_NDXW01000001.1"/>
</dbReference>
<dbReference type="SMART" id="SM00671">
    <property type="entry name" value="SEL1"/>
    <property type="match status" value="3"/>
</dbReference>
<dbReference type="SUPFAM" id="SSF81901">
    <property type="entry name" value="HCP-like"/>
    <property type="match status" value="1"/>
</dbReference>
<reference evidence="1 2" key="1">
    <citation type="submission" date="2017-04" db="EMBL/GenBank/DDBJ databases">
        <title>Draft genome sequence of Zooshikella ganghwensis VG4 isolated from Red Sea sediments.</title>
        <authorList>
            <person name="Rehman Z."/>
            <person name="Alam I."/>
            <person name="Kamau A."/>
            <person name="Bajic V."/>
            <person name="Leiknes T."/>
        </authorList>
    </citation>
    <scope>NUCLEOTIDE SEQUENCE [LARGE SCALE GENOMIC DNA]</scope>
    <source>
        <strain evidence="1 2">VG4</strain>
    </source>
</reference>
<accession>A0A4P9VQ16</accession>
<dbReference type="AlphaFoldDB" id="A0A4P9VQ16"/>
<proteinExistence type="predicted"/>
<evidence type="ECO:0000313" key="2">
    <source>
        <dbReference type="Proteomes" id="UP000257039"/>
    </source>
</evidence>
<gene>
    <name evidence="1" type="ORF">B9G39_14955</name>
</gene>
<name>A0A4P9VQ16_9GAMM</name>
<dbReference type="InterPro" id="IPR006597">
    <property type="entry name" value="Sel1-like"/>
</dbReference>
<dbReference type="PANTHER" id="PTHR11102:SF160">
    <property type="entry name" value="ERAD-ASSOCIATED E3 UBIQUITIN-PROTEIN LIGASE COMPONENT HRD3"/>
    <property type="match status" value="1"/>
</dbReference>
<organism evidence="1 2">
    <name type="scientific">Zooshikella ganghwensis</name>
    <dbReference type="NCBI Taxonomy" id="202772"/>
    <lineage>
        <taxon>Bacteria</taxon>
        <taxon>Pseudomonadati</taxon>
        <taxon>Pseudomonadota</taxon>
        <taxon>Gammaproteobacteria</taxon>
        <taxon>Oceanospirillales</taxon>
        <taxon>Zooshikellaceae</taxon>
        <taxon>Zooshikella</taxon>
    </lineage>
</organism>
<evidence type="ECO:0000313" key="1">
    <source>
        <dbReference type="EMBL" id="RDH44627.1"/>
    </source>
</evidence>
<dbReference type="Proteomes" id="UP000257039">
    <property type="component" value="Unassembled WGS sequence"/>
</dbReference>
<sequence>MNTTYDAVLDKAKSAYESNDIENAIALFTYLAQKGVAKACHYLGIIYSFGDGVLRDEQRAEKWQKMLIDILQRHSDDGDTDAMYELAKHYLHGDFVIRNGNKAKTLFFNAANRHHAGAQFQLAMLYKVGTNSCPADHDLYLYWLMKAAYNLQAEAMYYYGLELMRSNKKQASEWFIQEARMKGFWLADFV</sequence>
<dbReference type="InterPro" id="IPR050767">
    <property type="entry name" value="Sel1_AlgK"/>
</dbReference>
<dbReference type="Pfam" id="PF08238">
    <property type="entry name" value="Sel1"/>
    <property type="match status" value="4"/>
</dbReference>
<dbReference type="InterPro" id="IPR011990">
    <property type="entry name" value="TPR-like_helical_dom_sf"/>
</dbReference>
<dbReference type="EMBL" id="NDXW01000001">
    <property type="protein sequence ID" value="RDH44627.1"/>
    <property type="molecule type" value="Genomic_DNA"/>
</dbReference>
<dbReference type="Gene3D" id="1.25.40.10">
    <property type="entry name" value="Tetratricopeptide repeat domain"/>
    <property type="match status" value="1"/>
</dbReference>